<gene>
    <name evidence="1" type="ORF">B7C51_24905</name>
</gene>
<organism evidence="1 2">
    <name type="scientific">Paenibacillus larvae subsp. pulvifaciens</name>
    <dbReference type="NCBI Taxonomy" id="1477"/>
    <lineage>
        <taxon>Bacteria</taxon>
        <taxon>Bacillati</taxon>
        <taxon>Bacillota</taxon>
        <taxon>Bacilli</taxon>
        <taxon>Bacillales</taxon>
        <taxon>Paenibacillaceae</taxon>
        <taxon>Paenibacillus</taxon>
    </lineage>
</organism>
<proteinExistence type="predicted"/>
<evidence type="ECO:0000313" key="1">
    <source>
        <dbReference type="EMBL" id="ARF70716.1"/>
    </source>
</evidence>
<protein>
    <recommendedName>
        <fullName evidence="3">Carrier domain-containing protein</fullName>
    </recommendedName>
</protein>
<keyword evidence="1" id="KW-0614">Plasmid</keyword>
<name>A0A1V0UZY6_9BACL</name>
<accession>A0A1V0UZY6</accession>
<geneLocation type="plasmid" evidence="2">
    <name>pplp3</name>
</geneLocation>
<dbReference type="InterPro" id="IPR036736">
    <property type="entry name" value="ACP-like_sf"/>
</dbReference>
<dbReference type="Gene3D" id="1.10.1200.10">
    <property type="entry name" value="ACP-like"/>
    <property type="match status" value="1"/>
</dbReference>
<dbReference type="RefSeq" id="WP_083041697.1">
    <property type="nucleotide sequence ID" value="NZ_CP020558.1"/>
</dbReference>
<evidence type="ECO:0008006" key="3">
    <source>
        <dbReference type="Google" id="ProtNLM"/>
    </source>
</evidence>
<dbReference type="AlphaFoldDB" id="A0A1V0UZY6"/>
<dbReference type="EMBL" id="CP020558">
    <property type="protein sequence ID" value="ARF70716.1"/>
    <property type="molecule type" value="Genomic_DNA"/>
</dbReference>
<evidence type="ECO:0000313" key="2">
    <source>
        <dbReference type="Proteomes" id="UP000192727"/>
    </source>
</evidence>
<dbReference type="Proteomes" id="UP000192727">
    <property type="component" value="Plasmid pPLP3"/>
</dbReference>
<reference evidence="1 2" key="1">
    <citation type="submission" date="2017-03" db="EMBL/GenBank/DDBJ databases">
        <title>Paenibacillus larvae genome sequencing.</title>
        <authorList>
            <person name="Dingman D.W."/>
        </authorList>
    </citation>
    <scope>NUCLEOTIDE SEQUENCE [LARGE SCALE GENOMIC DNA]</scope>
    <source>
        <strain evidence="1 2">SAG 10367</strain>
        <plasmid evidence="2">pplp3</plasmid>
    </source>
</reference>
<sequence>MKVEKKVKLMIYDITGIVPEELKVNYTFNELEIKKVDIVIILEDIKNYYGIEINGINTESTISDLIEKIYEMY</sequence>